<evidence type="ECO:0000313" key="1">
    <source>
        <dbReference type="EMBL" id="MFC4232180.1"/>
    </source>
</evidence>
<dbReference type="RefSeq" id="WP_379013936.1">
    <property type="nucleotide sequence ID" value="NZ_JBHSDC010000018.1"/>
</dbReference>
<evidence type="ECO:0000313" key="2">
    <source>
        <dbReference type="Proteomes" id="UP001595906"/>
    </source>
</evidence>
<dbReference type="EMBL" id="JBHSDC010000018">
    <property type="protein sequence ID" value="MFC4232180.1"/>
    <property type="molecule type" value="Genomic_DNA"/>
</dbReference>
<keyword evidence="2" id="KW-1185">Reference proteome</keyword>
<reference evidence="2" key="1">
    <citation type="journal article" date="2019" name="Int. J. Syst. Evol. Microbiol.">
        <title>The Global Catalogue of Microorganisms (GCM) 10K type strain sequencing project: providing services to taxonomists for standard genome sequencing and annotation.</title>
        <authorList>
            <consortium name="The Broad Institute Genomics Platform"/>
            <consortium name="The Broad Institute Genome Sequencing Center for Infectious Disease"/>
            <person name="Wu L."/>
            <person name="Ma J."/>
        </authorList>
    </citation>
    <scope>NUCLEOTIDE SEQUENCE [LARGE SCALE GENOMIC DNA]</scope>
    <source>
        <strain evidence="2">CECT 8010</strain>
    </source>
</reference>
<dbReference type="Proteomes" id="UP001595906">
    <property type="component" value="Unassembled WGS sequence"/>
</dbReference>
<proteinExistence type="predicted"/>
<protein>
    <submittedName>
        <fullName evidence="1">Uncharacterized protein</fullName>
    </submittedName>
</protein>
<gene>
    <name evidence="1" type="ORF">ACFOW1_09775</name>
</gene>
<comment type="caution">
    <text evidence="1">The sequence shown here is derived from an EMBL/GenBank/DDBJ whole genome shotgun (WGS) entry which is preliminary data.</text>
</comment>
<name>A0ABV8PZD0_9BACT</name>
<accession>A0ABV8PZD0</accession>
<organism evidence="1 2">
    <name type="scientific">Parasediminibacterium paludis</name>
    <dbReference type="NCBI Taxonomy" id="908966"/>
    <lineage>
        <taxon>Bacteria</taxon>
        <taxon>Pseudomonadati</taxon>
        <taxon>Bacteroidota</taxon>
        <taxon>Chitinophagia</taxon>
        <taxon>Chitinophagales</taxon>
        <taxon>Chitinophagaceae</taxon>
        <taxon>Parasediminibacterium</taxon>
    </lineage>
</organism>
<sequence>MQQETIIKIEETEVKRIQSLIGIQLSNIFIIKNSRKFKYEDTVQFQFNNRATIDVRLNNTNQINSNNADIYSKLIWNKAFEAHKEEFEMYLSEKNLSEVKIIPYGNKVLKIEYPNNINKYVTCYFENDRWNFKDCE</sequence>